<dbReference type="Proteomes" id="UP000110380">
    <property type="component" value="Genome"/>
</dbReference>
<proteinExistence type="predicted"/>
<evidence type="ECO:0000256" key="2">
    <source>
        <dbReference type="SAM" id="Phobius"/>
    </source>
</evidence>
<reference evidence="3 4" key="1">
    <citation type="journal article" date="2016" name="J. Virol.">
        <title>Arteriviruses, Pegiviruses, and Lentiviruses Are Common among Wild African Monkeys.</title>
        <authorList>
            <person name="Bailey A."/>
            <person name="Heimbruch K."/>
        </authorList>
    </citation>
    <scope>NUCLEOTIDE SEQUENCE [LARGE SCALE GENOMIC DNA]</scope>
    <source>
        <strain evidence="3">VSAI3004</strain>
    </source>
</reference>
<dbReference type="EMBL" id="KR862305">
    <property type="protein sequence ID" value="ALS54269.1"/>
    <property type="molecule type" value="Genomic_RNA"/>
</dbReference>
<keyword evidence="2" id="KW-0472">Membrane</keyword>
<evidence type="ECO:0000313" key="4">
    <source>
        <dbReference type="Proteomes" id="UP000110380"/>
    </source>
</evidence>
<dbReference type="InterPro" id="IPR009775">
    <property type="entry name" value="GP2b"/>
</dbReference>
<name>A0A159D7K8_9NIDO</name>
<evidence type="ECO:0000313" key="3">
    <source>
        <dbReference type="EMBL" id="ALS54269.1"/>
    </source>
</evidence>
<sequence>MGNILQSITAAFNHAIHELLVSIFDLLIYMAIIILALIVGRVVGFALRGLFQCIPKSVPLDSKSSLRSHFSPVSTKYTALP</sequence>
<keyword evidence="2" id="KW-0812">Transmembrane</keyword>
<accession>A0A159D7K8</accession>
<feature type="compositionally biased region" description="Polar residues" evidence="1">
    <location>
        <begin position="62"/>
        <end position="81"/>
    </location>
</feature>
<feature type="region of interest" description="Disordered" evidence="1">
    <location>
        <begin position="59"/>
        <end position="81"/>
    </location>
</feature>
<evidence type="ECO:0000256" key="1">
    <source>
        <dbReference type="SAM" id="MobiDB-lite"/>
    </source>
</evidence>
<dbReference type="Pfam" id="PF07069">
    <property type="entry name" value="PRRSV_2b"/>
    <property type="match status" value="1"/>
</dbReference>
<feature type="transmembrane region" description="Helical" evidence="2">
    <location>
        <begin position="26"/>
        <end position="47"/>
    </location>
</feature>
<organism evidence="3 4">
    <name type="scientific">Free State vervet virus</name>
    <dbReference type="NCBI Taxonomy" id="1737586"/>
    <lineage>
        <taxon>Viruses</taxon>
        <taxon>Riboviria</taxon>
        <taxon>Orthornavirae</taxon>
        <taxon>Pisuviricota</taxon>
        <taxon>Pisoniviricetes</taxon>
        <taxon>Nidovirales</taxon>
        <taxon>Arnidovirineae</taxon>
        <taxon>Arteriviridae</taxon>
        <taxon>Simarterivirinae</taxon>
        <taxon>Epsilonarterivirus</taxon>
        <taxon>Sheartevirus</taxon>
        <taxon>Epsilonarterivirus safriver</taxon>
    </lineage>
</organism>
<protein>
    <submittedName>
        <fullName evidence="3">E protein</fullName>
    </submittedName>
</protein>
<keyword evidence="2" id="KW-1133">Transmembrane helix</keyword>